<feature type="region of interest" description="Disordered" evidence="3">
    <location>
        <begin position="434"/>
        <end position="458"/>
    </location>
</feature>
<feature type="region of interest" description="Disordered" evidence="3">
    <location>
        <begin position="39"/>
        <end position="60"/>
    </location>
</feature>
<dbReference type="AlphaFoldDB" id="A0A3Q1HR67"/>
<evidence type="ECO:0000256" key="2">
    <source>
        <dbReference type="SAM" id="Coils"/>
    </source>
</evidence>
<feature type="compositionally biased region" description="Basic and acidic residues" evidence="3">
    <location>
        <begin position="669"/>
        <end position="692"/>
    </location>
</feature>
<dbReference type="PANTHER" id="PTHR22590:SF3">
    <property type="entry name" value="IQ DOMAIN-CONTAINING PROTEIN E"/>
    <property type="match status" value="1"/>
</dbReference>
<evidence type="ECO:0008006" key="6">
    <source>
        <dbReference type="Google" id="ProtNLM"/>
    </source>
</evidence>
<feature type="coiled-coil region" evidence="2">
    <location>
        <begin position="222"/>
        <end position="320"/>
    </location>
</feature>
<organism evidence="4 5">
    <name type="scientific">Anabas testudineus</name>
    <name type="common">Climbing perch</name>
    <name type="synonym">Anthias testudineus</name>
    <dbReference type="NCBI Taxonomy" id="64144"/>
    <lineage>
        <taxon>Eukaryota</taxon>
        <taxon>Metazoa</taxon>
        <taxon>Chordata</taxon>
        <taxon>Craniata</taxon>
        <taxon>Vertebrata</taxon>
        <taxon>Euteleostomi</taxon>
        <taxon>Actinopterygii</taxon>
        <taxon>Neopterygii</taxon>
        <taxon>Teleostei</taxon>
        <taxon>Neoteleostei</taxon>
        <taxon>Acanthomorphata</taxon>
        <taxon>Anabantaria</taxon>
        <taxon>Anabantiformes</taxon>
        <taxon>Anabantoidei</taxon>
        <taxon>Anabantidae</taxon>
        <taxon>Anabas</taxon>
    </lineage>
</organism>
<dbReference type="GeneTree" id="ENSGT00940000163679"/>
<evidence type="ECO:0000313" key="4">
    <source>
        <dbReference type="Ensembl" id="ENSATEP00000007568.2"/>
    </source>
</evidence>
<feature type="compositionally biased region" description="Polar residues" evidence="3">
    <location>
        <begin position="658"/>
        <end position="668"/>
    </location>
</feature>
<dbReference type="InterPro" id="IPR052318">
    <property type="entry name" value="CellDiv_DevSignal_Domain"/>
</dbReference>
<dbReference type="PANTHER" id="PTHR22590">
    <property type="entry name" value="MYOSIN MOTOR DOMAIN-CONTAINING PROTEIN"/>
    <property type="match status" value="1"/>
</dbReference>
<protein>
    <recommendedName>
        <fullName evidence="6">IQ domain-containing protein E</fullName>
    </recommendedName>
</protein>
<evidence type="ECO:0000256" key="3">
    <source>
        <dbReference type="SAM" id="MobiDB-lite"/>
    </source>
</evidence>
<dbReference type="InterPro" id="IPR000048">
    <property type="entry name" value="IQ_motif_EF-hand-BS"/>
</dbReference>
<proteinExistence type="predicted"/>
<accession>A0A3Q1HR67</accession>
<gene>
    <name evidence="4" type="primary">IQCE</name>
</gene>
<dbReference type="RefSeq" id="XP_026214846.1">
    <property type="nucleotide sequence ID" value="XM_026359061.1"/>
</dbReference>
<name>A0A3Q1HR67_ANATE</name>
<keyword evidence="5" id="KW-1185">Reference proteome</keyword>
<evidence type="ECO:0000256" key="1">
    <source>
        <dbReference type="ARBA" id="ARBA00022737"/>
    </source>
</evidence>
<feature type="region of interest" description="Disordered" evidence="3">
    <location>
        <begin position="1"/>
        <end position="23"/>
    </location>
</feature>
<reference evidence="4" key="3">
    <citation type="submission" date="2025-09" db="UniProtKB">
        <authorList>
            <consortium name="Ensembl"/>
        </authorList>
    </citation>
    <scope>IDENTIFICATION</scope>
</reference>
<feature type="region of interest" description="Disordered" evidence="3">
    <location>
        <begin position="631"/>
        <end position="735"/>
    </location>
</feature>
<keyword evidence="1" id="KW-0677">Repeat</keyword>
<evidence type="ECO:0000313" key="5">
    <source>
        <dbReference type="Proteomes" id="UP000265040"/>
    </source>
</evidence>
<dbReference type="Pfam" id="PF00612">
    <property type="entry name" value="IQ"/>
    <property type="match status" value="1"/>
</dbReference>
<feature type="coiled-coil region" evidence="2">
    <location>
        <begin position="160"/>
        <end position="194"/>
    </location>
</feature>
<keyword evidence="2" id="KW-0175">Coiled coil</keyword>
<feature type="compositionally biased region" description="Low complexity" evidence="3">
    <location>
        <begin position="631"/>
        <end position="644"/>
    </location>
</feature>
<reference evidence="4" key="1">
    <citation type="submission" date="2021-04" db="EMBL/GenBank/DDBJ databases">
        <authorList>
            <consortium name="Wellcome Sanger Institute Data Sharing"/>
        </authorList>
    </citation>
    <scope>NUCLEOTIDE SEQUENCE [LARGE SCALE GENOMIC DNA]</scope>
</reference>
<dbReference type="Proteomes" id="UP000265040">
    <property type="component" value="Chromosome 1"/>
</dbReference>
<reference evidence="4" key="2">
    <citation type="submission" date="2025-08" db="UniProtKB">
        <authorList>
            <consortium name="Ensembl"/>
        </authorList>
    </citation>
    <scope>IDENTIFICATION</scope>
</reference>
<dbReference type="Ensembl" id="ENSATET00000007695.3">
    <property type="protein sequence ID" value="ENSATEP00000007568.2"/>
    <property type="gene ID" value="ENSATEG00000005319.3"/>
</dbReference>
<dbReference type="OMA" id="TLISKCQ"/>
<dbReference type="FunCoup" id="A0A3Q1HR67">
    <property type="interactions" value="865"/>
</dbReference>
<dbReference type="InParanoid" id="A0A3Q1HR67"/>
<feature type="compositionally biased region" description="Basic and acidic residues" evidence="3">
    <location>
        <begin position="508"/>
        <end position="544"/>
    </location>
</feature>
<dbReference type="PROSITE" id="PS50096">
    <property type="entry name" value="IQ"/>
    <property type="match status" value="2"/>
</dbReference>
<sequence length="735" mass="83207">MFTAAAKTSLEASDIQTDEDCEELGEDAFSFAADIFEKEKTRRKQSSGKPPASPRSPYLSSLNVNSRKAAVAAWRLPRASLGDTREDTPGDITSARLTSLSNGHHDLSQMLRSECDMTPELLKQTSSVRKHKHLHSTSNVAGFTFNTGDCRGKEDMYDEIIRLKKTLQAQKSDNQKMKAKLRRLEEDNTKREKQIEELLDPTKGSEYTRSLVDKKKEGSVVVSGLKQRILKLEQQCREKENALSKLQSELRTTNLEELKITVETYFEEIQRLRILLEVSEKGRAESKCSQRQQKALSSTVDRLSENLKQLQKENTALREELNTDSPAGGIKGYRDWSKQRLLRKLLEVEKRLGDSRRHALTASNSGRLDQAMPTEIQGFTMATEAVVSVGTMTEEEEEVLDFRGRLSRVEKEKVELQEKLSSKDDELTQLRREKEELEKETERWKTEQTKEWDKERQQHKHELEQLWLRIQTVEEDQIKPAQAELFSLSAATADQLEDTQVRSGQEGGEEKGIGSRQKEGNKDRKLGKDVEKRKNEKSQNYKREKAANIIQTNWKEHRNRDIVMLQSALRGHLLRESQLKDLLKDTHHKGVGATNRSDVASSGEGEVDVVALTMIQSTFRGHIARCSLAVASPESSVPSPMENSLPTMAPRRARSKHTPNQTGSASLHNNEKKQGDEEPWHVSSTHENRIKSSTDQTSLHNAPEFGAAAAVDSDDSDDIIVSPSRPLRSREALLL</sequence>
<dbReference type="GeneID" id="113161464"/>
<feature type="region of interest" description="Disordered" evidence="3">
    <location>
        <begin position="499"/>
        <end position="544"/>
    </location>
</feature>
<dbReference type="Gene3D" id="1.20.5.190">
    <property type="match status" value="1"/>
</dbReference>